<dbReference type="SUPFAM" id="SSF55729">
    <property type="entry name" value="Acyl-CoA N-acyltransferases (Nat)"/>
    <property type="match status" value="2"/>
</dbReference>
<comment type="caution">
    <text evidence="4">The sequence shown here is derived from an EMBL/GenBank/DDBJ whole genome shotgun (WGS) entry which is preliminary data.</text>
</comment>
<dbReference type="InterPro" id="IPR000182">
    <property type="entry name" value="GNAT_dom"/>
</dbReference>
<dbReference type="Gene3D" id="3.40.630.30">
    <property type="match status" value="2"/>
</dbReference>
<sequence>MTTTIRPTGPERTGADGGRARDFEVCVNGRPVGAVEVRADAERGGRISGLRIDEGDRRRGRATVAALAAEEVLRGWGCRGVRISVPAGAAAALRLAAALGYTETNRHLEKRLGRPPELPAGSVPRPITEIEFPAWRETSAAVYVEEAVARGASREAEVRDTERYLAAQLPQGAATPTASLRILTHDGVDVGYLWVALTCPGKPGGWVNDVEVRPAHRGRGHGRTLMLTAERDCLAAGTGILGLNVFADNTPALRLYESLGYAPTAFHLAKPLA</sequence>
<protein>
    <submittedName>
        <fullName evidence="4">GNAT family N-acetyltransferase</fullName>
    </submittedName>
</protein>
<organism evidence="4 5">
    <name type="scientific">Streptomyces polyrhachis</name>
    <dbReference type="NCBI Taxonomy" id="1282885"/>
    <lineage>
        <taxon>Bacteria</taxon>
        <taxon>Bacillati</taxon>
        <taxon>Actinomycetota</taxon>
        <taxon>Actinomycetes</taxon>
        <taxon>Kitasatosporales</taxon>
        <taxon>Streptomycetaceae</taxon>
        <taxon>Streptomyces</taxon>
    </lineage>
</organism>
<dbReference type="CDD" id="cd04301">
    <property type="entry name" value="NAT_SF"/>
    <property type="match status" value="2"/>
</dbReference>
<keyword evidence="5" id="KW-1185">Reference proteome</keyword>
<evidence type="ECO:0000313" key="5">
    <source>
        <dbReference type="Proteomes" id="UP001596413"/>
    </source>
</evidence>
<dbReference type="EMBL" id="JBHSZO010000007">
    <property type="protein sequence ID" value="MFC7217809.1"/>
    <property type="molecule type" value="Genomic_DNA"/>
</dbReference>
<name>A0ABW2GAM3_9ACTN</name>
<dbReference type="PANTHER" id="PTHR43877">
    <property type="entry name" value="AMINOALKYLPHOSPHONATE N-ACETYLTRANSFERASE-RELATED-RELATED"/>
    <property type="match status" value="1"/>
</dbReference>
<keyword evidence="1" id="KW-0808">Transferase</keyword>
<feature type="domain" description="N-acetyltransferase" evidence="3">
    <location>
        <begin position="1"/>
        <end position="121"/>
    </location>
</feature>
<evidence type="ECO:0000313" key="4">
    <source>
        <dbReference type="EMBL" id="MFC7217809.1"/>
    </source>
</evidence>
<evidence type="ECO:0000259" key="3">
    <source>
        <dbReference type="PROSITE" id="PS51186"/>
    </source>
</evidence>
<dbReference type="InterPro" id="IPR050832">
    <property type="entry name" value="Bact_Acetyltransf"/>
</dbReference>
<dbReference type="Proteomes" id="UP001596413">
    <property type="component" value="Unassembled WGS sequence"/>
</dbReference>
<keyword evidence="2" id="KW-0012">Acyltransferase</keyword>
<dbReference type="InterPro" id="IPR016181">
    <property type="entry name" value="Acyl_CoA_acyltransferase"/>
</dbReference>
<dbReference type="PROSITE" id="PS51186">
    <property type="entry name" value="GNAT"/>
    <property type="match status" value="2"/>
</dbReference>
<feature type="domain" description="N-acetyltransferase" evidence="3">
    <location>
        <begin position="122"/>
        <end position="273"/>
    </location>
</feature>
<accession>A0ABW2GAM3</accession>
<gene>
    <name evidence="4" type="ORF">ACFQLX_06435</name>
</gene>
<dbReference type="RefSeq" id="WP_386412999.1">
    <property type="nucleotide sequence ID" value="NZ_JBHSZO010000007.1"/>
</dbReference>
<reference evidence="5" key="1">
    <citation type="journal article" date="2019" name="Int. J. Syst. Evol. Microbiol.">
        <title>The Global Catalogue of Microorganisms (GCM) 10K type strain sequencing project: providing services to taxonomists for standard genome sequencing and annotation.</title>
        <authorList>
            <consortium name="The Broad Institute Genomics Platform"/>
            <consortium name="The Broad Institute Genome Sequencing Center for Infectious Disease"/>
            <person name="Wu L."/>
            <person name="Ma J."/>
        </authorList>
    </citation>
    <scope>NUCLEOTIDE SEQUENCE [LARGE SCALE GENOMIC DNA]</scope>
    <source>
        <strain evidence="5">CGMCC 1.13681</strain>
    </source>
</reference>
<evidence type="ECO:0000256" key="1">
    <source>
        <dbReference type="ARBA" id="ARBA00022679"/>
    </source>
</evidence>
<evidence type="ECO:0000256" key="2">
    <source>
        <dbReference type="ARBA" id="ARBA00023315"/>
    </source>
</evidence>
<dbReference type="PANTHER" id="PTHR43877:SF2">
    <property type="entry name" value="AMINOALKYLPHOSPHONATE N-ACETYLTRANSFERASE-RELATED"/>
    <property type="match status" value="1"/>
</dbReference>
<dbReference type="Pfam" id="PF00583">
    <property type="entry name" value="Acetyltransf_1"/>
    <property type="match status" value="2"/>
</dbReference>
<proteinExistence type="predicted"/>